<comment type="similarity">
    <text evidence="1">Belongs to the glycosyl hydrolase 3 family.</text>
</comment>
<dbReference type="Gene3D" id="3.40.50.1700">
    <property type="entry name" value="Glycoside hydrolase family 3 C-terminal domain"/>
    <property type="match status" value="1"/>
</dbReference>
<dbReference type="InterPro" id="IPR026891">
    <property type="entry name" value="Fn3-like"/>
</dbReference>
<dbReference type="GO" id="GO:0005975">
    <property type="term" value="P:carbohydrate metabolic process"/>
    <property type="evidence" value="ECO:0007669"/>
    <property type="project" value="InterPro"/>
</dbReference>
<proteinExistence type="inferred from homology"/>
<reference evidence="4 5" key="1">
    <citation type="submission" date="2017-06" db="EMBL/GenBank/DDBJ databases">
        <authorList>
            <person name="Kim H.J."/>
            <person name="Triplett B.A."/>
        </authorList>
    </citation>
    <scope>NUCLEOTIDE SEQUENCE [LARGE SCALE GENOMIC DNA]</scope>
    <source>
        <strain evidence="4 5">CGMCC 4.2132</strain>
    </source>
</reference>
<evidence type="ECO:0000313" key="4">
    <source>
        <dbReference type="EMBL" id="SNR94427.1"/>
    </source>
</evidence>
<protein>
    <submittedName>
        <fullName evidence="4">Beta-glucosidase</fullName>
    </submittedName>
</protein>
<keyword evidence="2" id="KW-0378">Hydrolase</keyword>
<dbReference type="Pfam" id="PF14310">
    <property type="entry name" value="Fn3-like"/>
    <property type="match status" value="1"/>
</dbReference>
<dbReference type="Pfam" id="PF01915">
    <property type="entry name" value="Glyco_hydro_3_C"/>
    <property type="match status" value="1"/>
</dbReference>
<dbReference type="SMART" id="SM01217">
    <property type="entry name" value="Fn3_like"/>
    <property type="match status" value="1"/>
</dbReference>
<evidence type="ECO:0000313" key="5">
    <source>
        <dbReference type="Proteomes" id="UP000198282"/>
    </source>
</evidence>
<evidence type="ECO:0000256" key="2">
    <source>
        <dbReference type="ARBA" id="ARBA00022801"/>
    </source>
</evidence>
<dbReference type="GO" id="GO:0004553">
    <property type="term" value="F:hydrolase activity, hydrolyzing O-glycosyl compounds"/>
    <property type="evidence" value="ECO:0007669"/>
    <property type="project" value="InterPro"/>
</dbReference>
<name>A0A239AFI7_9ACTN</name>
<dbReference type="InterPro" id="IPR036962">
    <property type="entry name" value="Glyco_hydro_3_N_sf"/>
</dbReference>
<sequence>MAMSTDTPAEAWRDVGVPDEDRVEALMARMSLAEKVAQLYGVWVGIDDGDGEMAPHQHEFTSLPVGWDELVRSGIGQLTRPFGTKPVDVLTGATTLAGAQRSITAAGRWGVPALVHEECLTGLAAWKATVYPSPLCWGASFDPDLVERMGAQIGATMRRLGIHQGLAPVVDVARDLRWGRVEETIGEDPVLVGTIGSAYVRGVQSAGVIATLKHFVGYSASKAGRNLAPVSVGHREIADVLLPPFEMALRAGADSVMNSYTDIDGVPVAADPTLLTDLLRDTYGFTGTVVADYFSVAFLQTLHNVAESPGDAARLALTAGIDVELPTVNAYGPPLIEAIDRGEVDVALIDRALRRVLLQKVRLGLLDEEWTPEPAVLEETDDGVLDGESQRALAGELARRSVVLLRNTGSLPLAAGLRLAVVGPRADTPQAMMGCYSFPMHVGVHHPDVPMGIEVPTLVEALRADPAGYDVRYEQGVPVLGGDDEGIAAAVAAAADADVCVAVLGDQAGLFGRGTSGEGCDAASLRLPGRQEELLEAVLATGVPVVLVLLVGRPYELARQADRLAAVVCGFFPGEEGARALADVLSGRADPAGRLPVSFPGDGGNQPSTYLAAPLSRRSEVSSVDPTPLFPFGHGLSYTPITWKDVVAGAEATWPTDGTFDVRVTLHNGAAGPVSDVVQVYLHDPVAEVARPVQSLLTAHRVDLESGETREVTITLHADQTSYTGASGRRQVDPGAVELRVGASSADIRETISVSMTGPRRHVGFDRVMEATVASGSAED</sequence>
<dbReference type="InterPro" id="IPR050288">
    <property type="entry name" value="Cellulose_deg_GH3"/>
</dbReference>
<dbReference type="SUPFAM" id="SSF52279">
    <property type="entry name" value="Beta-D-glucan exohydrolase, C-terminal domain"/>
    <property type="match status" value="1"/>
</dbReference>
<dbReference type="Pfam" id="PF00933">
    <property type="entry name" value="Glyco_hydro_3"/>
    <property type="match status" value="1"/>
</dbReference>
<evidence type="ECO:0000256" key="1">
    <source>
        <dbReference type="ARBA" id="ARBA00005336"/>
    </source>
</evidence>
<accession>A0A239AFI7</accession>
<organism evidence="4 5">
    <name type="scientific">Streptosporangium subroseum</name>
    <dbReference type="NCBI Taxonomy" id="106412"/>
    <lineage>
        <taxon>Bacteria</taxon>
        <taxon>Bacillati</taxon>
        <taxon>Actinomycetota</taxon>
        <taxon>Actinomycetes</taxon>
        <taxon>Streptosporangiales</taxon>
        <taxon>Streptosporangiaceae</taxon>
        <taxon>Streptosporangium</taxon>
    </lineage>
</organism>
<dbReference type="EMBL" id="FZOD01000001">
    <property type="protein sequence ID" value="SNR94427.1"/>
    <property type="molecule type" value="Genomic_DNA"/>
</dbReference>
<dbReference type="InterPro" id="IPR017853">
    <property type="entry name" value="GH"/>
</dbReference>
<evidence type="ECO:0000259" key="3">
    <source>
        <dbReference type="SMART" id="SM01217"/>
    </source>
</evidence>
<gene>
    <name evidence="4" type="ORF">SAMN05216276_1001370</name>
</gene>
<dbReference type="InterPro" id="IPR002772">
    <property type="entry name" value="Glyco_hydro_3_C"/>
</dbReference>
<keyword evidence="5" id="KW-1185">Reference proteome</keyword>
<feature type="domain" description="Fibronectin type III-like" evidence="3">
    <location>
        <begin position="676"/>
        <end position="745"/>
    </location>
</feature>
<dbReference type="Gene3D" id="3.20.20.300">
    <property type="entry name" value="Glycoside hydrolase, family 3, N-terminal domain"/>
    <property type="match status" value="1"/>
</dbReference>
<dbReference type="InterPro" id="IPR001764">
    <property type="entry name" value="Glyco_hydro_3_N"/>
</dbReference>
<dbReference type="PRINTS" id="PR00133">
    <property type="entry name" value="GLHYDRLASE3"/>
</dbReference>
<dbReference type="Proteomes" id="UP000198282">
    <property type="component" value="Unassembled WGS sequence"/>
</dbReference>
<dbReference type="InterPro" id="IPR036881">
    <property type="entry name" value="Glyco_hydro_3_C_sf"/>
</dbReference>
<dbReference type="PANTHER" id="PTHR42715">
    <property type="entry name" value="BETA-GLUCOSIDASE"/>
    <property type="match status" value="1"/>
</dbReference>
<dbReference type="AlphaFoldDB" id="A0A239AFI7"/>
<dbReference type="SUPFAM" id="SSF51445">
    <property type="entry name" value="(Trans)glycosidases"/>
    <property type="match status" value="1"/>
</dbReference>
<dbReference type="PANTHER" id="PTHR42715:SF10">
    <property type="entry name" value="BETA-GLUCOSIDASE"/>
    <property type="match status" value="1"/>
</dbReference>
<dbReference type="InterPro" id="IPR013783">
    <property type="entry name" value="Ig-like_fold"/>
</dbReference>
<dbReference type="Gene3D" id="2.60.40.10">
    <property type="entry name" value="Immunoglobulins"/>
    <property type="match status" value="1"/>
</dbReference>